<dbReference type="SUPFAM" id="SSF53335">
    <property type="entry name" value="S-adenosyl-L-methionine-dependent methyltransferases"/>
    <property type="match status" value="1"/>
</dbReference>
<dbReference type="Gene3D" id="3.40.50.150">
    <property type="entry name" value="Vaccinia Virus protein VP39"/>
    <property type="match status" value="1"/>
</dbReference>
<dbReference type="PANTHER" id="PTHR43861">
    <property type="entry name" value="TRANS-ACONITATE 2-METHYLTRANSFERASE-RELATED"/>
    <property type="match status" value="1"/>
</dbReference>
<reference evidence="2 3" key="1">
    <citation type="submission" date="2018-05" db="EMBL/GenBank/DDBJ databases">
        <title>Genetic diversity of glacier-inhabiting Cryobacterium bacteria in China and description of Cryobacterium mengkeensis sp. nov. and Arthrobacter glacialis sp. nov.</title>
        <authorList>
            <person name="Liu Q."/>
            <person name="Xin Y.-H."/>
        </authorList>
    </citation>
    <scope>NUCLEOTIDE SEQUENCE [LARGE SCALE GENOMIC DNA]</scope>
    <source>
        <strain evidence="2 3">GP3</strain>
    </source>
</reference>
<dbReference type="PANTHER" id="PTHR43861:SF1">
    <property type="entry name" value="TRANS-ACONITATE 2-METHYLTRANSFERASE"/>
    <property type="match status" value="1"/>
</dbReference>
<gene>
    <name evidence="2" type="ORF">CVS29_13180</name>
</gene>
<sequence length="296" mass="31477">MSNHEHEKHAQGHAHPHTNDAELAQTLNLDARILGSYLTEATAWAASLAAKEPETMIDVGAGSGVGTVALAQQFPHAAVTALDKSAQMLTMTRAAAAENGVGARVRGIQTDLDEAWPSEITADLLWASSSLHEVADPYRVLTDMFAALNPGGLLLVLEMDGLPSFLPETLPAGSPLAPGLEPRLHEILAGMGWNHFPDWQPVLASVGFTVQRRPFPTVGSSTPELAARYARHFLARIHQTLADTASPTGAYSPTDAASSADMASLELLLGDGPESLERRGDLQVRGHRTGWAARKP</sequence>
<name>A0A2V3DPT1_9MICC</name>
<dbReference type="Proteomes" id="UP000246303">
    <property type="component" value="Unassembled WGS sequence"/>
</dbReference>
<feature type="domain" description="Methyltransferase type 12" evidence="1">
    <location>
        <begin position="57"/>
        <end position="154"/>
    </location>
</feature>
<dbReference type="RefSeq" id="WP_110106795.1">
    <property type="nucleotide sequence ID" value="NZ_JACBZZ010000001.1"/>
</dbReference>
<protein>
    <submittedName>
        <fullName evidence="2">SAM-dependent methyltransferase</fullName>
    </submittedName>
</protein>
<dbReference type="EMBL" id="QHLZ01000008">
    <property type="protein sequence ID" value="PXA64767.1"/>
    <property type="molecule type" value="Genomic_DNA"/>
</dbReference>
<dbReference type="AlphaFoldDB" id="A0A2V3DPT1"/>
<dbReference type="GO" id="GO:0008168">
    <property type="term" value="F:methyltransferase activity"/>
    <property type="evidence" value="ECO:0007669"/>
    <property type="project" value="UniProtKB-KW"/>
</dbReference>
<dbReference type="InterPro" id="IPR029063">
    <property type="entry name" value="SAM-dependent_MTases_sf"/>
</dbReference>
<dbReference type="CDD" id="cd02440">
    <property type="entry name" value="AdoMet_MTases"/>
    <property type="match status" value="1"/>
</dbReference>
<keyword evidence="2" id="KW-0808">Transferase</keyword>
<evidence type="ECO:0000313" key="2">
    <source>
        <dbReference type="EMBL" id="PXA64767.1"/>
    </source>
</evidence>
<dbReference type="Pfam" id="PF08242">
    <property type="entry name" value="Methyltransf_12"/>
    <property type="match status" value="1"/>
</dbReference>
<proteinExistence type="predicted"/>
<organism evidence="2 3">
    <name type="scientific">Arthrobacter psychrochitiniphilus</name>
    <dbReference type="NCBI Taxonomy" id="291045"/>
    <lineage>
        <taxon>Bacteria</taxon>
        <taxon>Bacillati</taxon>
        <taxon>Actinomycetota</taxon>
        <taxon>Actinomycetes</taxon>
        <taxon>Micrococcales</taxon>
        <taxon>Micrococcaceae</taxon>
        <taxon>Arthrobacter</taxon>
    </lineage>
</organism>
<comment type="caution">
    <text evidence="2">The sequence shown here is derived from an EMBL/GenBank/DDBJ whole genome shotgun (WGS) entry which is preliminary data.</text>
</comment>
<dbReference type="GO" id="GO:0032259">
    <property type="term" value="P:methylation"/>
    <property type="evidence" value="ECO:0007669"/>
    <property type="project" value="UniProtKB-KW"/>
</dbReference>
<dbReference type="InterPro" id="IPR013217">
    <property type="entry name" value="Methyltransf_12"/>
</dbReference>
<evidence type="ECO:0000313" key="3">
    <source>
        <dbReference type="Proteomes" id="UP000246303"/>
    </source>
</evidence>
<dbReference type="OrthoDB" id="3382693at2"/>
<accession>A0A2V3DPT1</accession>
<evidence type="ECO:0000259" key="1">
    <source>
        <dbReference type="Pfam" id="PF08242"/>
    </source>
</evidence>
<keyword evidence="3" id="KW-1185">Reference proteome</keyword>
<keyword evidence="2" id="KW-0489">Methyltransferase</keyword>